<reference evidence="1 2" key="1">
    <citation type="submission" date="2023-11" db="EMBL/GenBank/DDBJ databases">
        <title>Draft genome of Azohydromonas lata strain H1 (DSM1123), a polyhydroxyalkanoate producer.</title>
        <authorList>
            <person name="Traversa D."/>
            <person name="D'Addabbo P."/>
            <person name="Pazzani C."/>
            <person name="Manzari C."/>
            <person name="Chiara M."/>
            <person name="Scrascia M."/>
        </authorList>
    </citation>
    <scope>NUCLEOTIDE SEQUENCE [LARGE SCALE GENOMIC DNA]</scope>
    <source>
        <strain evidence="1 2">H1</strain>
    </source>
</reference>
<protein>
    <recommendedName>
        <fullName evidence="3">GAF domain-containing protein</fullName>
    </recommendedName>
</protein>
<dbReference type="InterPro" id="IPR029016">
    <property type="entry name" value="GAF-like_dom_sf"/>
</dbReference>
<dbReference type="SUPFAM" id="SSF55781">
    <property type="entry name" value="GAF domain-like"/>
    <property type="match status" value="1"/>
</dbReference>
<evidence type="ECO:0008006" key="3">
    <source>
        <dbReference type="Google" id="ProtNLM"/>
    </source>
</evidence>
<organism evidence="1 2">
    <name type="scientific">Azohydromonas lata</name>
    <dbReference type="NCBI Taxonomy" id="45677"/>
    <lineage>
        <taxon>Bacteria</taxon>
        <taxon>Pseudomonadati</taxon>
        <taxon>Pseudomonadota</taxon>
        <taxon>Betaproteobacteria</taxon>
        <taxon>Burkholderiales</taxon>
        <taxon>Sphaerotilaceae</taxon>
        <taxon>Azohydromonas</taxon>
    </lineage>
</organism>
<keyword evidence="2" id="KW-1185">Reference proteome</keyword>
<dbReference type="PANTHER" id="PTHR43102">
    <property type="entry name" value="SLR1143 PROTEIN"/>
    <property type="match status" value="1"/>
</dbReference>
<gene>
    <name evidence="1" type="ORF">SM757_33280</name>
</gene>
<evidence type="ECO:0000313" key="1">
    <source>
        <dbReference type="EMBL" id="MDZ5461461.1"/>
    </source>
</evidence>
<sequence>MPLPTLNESERLRALRELDILDSAPEREFDALAQAAAAVCDVPVALVTLVDAHRVWLKARVGPVQLCELPRGQSVCNHTIEQGGLLEVEDTAADERFARLPPSTPARGCAFTPDCRWSLTAASAWACCACWTSARAA</sequence>
<comment type="caution">
    <text evidence="1">The sequence shown here is derived from an EMBL/GenBank/DDBJ whole genome shotgun (WGS) entry which is preliminary data.</text>
</comment>
<evidence type="ECO:0000313" key="2">
    <source>
        <dbReference type="Proteomes" id="UP001293718"/>
    </source>
</evidence>
<dbReference type="PANTHER" id="PTHR43102:SF2">
    <property type="entry name" value="GAF DOMAIN-CONTAINING PROTEIN"/>
    <property type="match status" value="1"/>
</dbReference>
<dbReference type="EMBL" id="JAXOJX010000116">
    <property type="protein sequence ID" value="MDZ5461461.1"/>
    <property type="molecule type" value="Genomic_DNA"/>
</dbReference>
<accession>A0ABU5IRF2</accession>
<name>A0ABU5IRF2_9BURK</name>
<dbReference type="Gene3D" id="3.30.450.40">
    <property type="match status" value="1"/>
</dbReference>
<dbReference type="RefSeq" id="WP_322468613.1">
    <property type="nucleotide sequence ID" value="NZ_JAXOJX010000116.1"/>
</dbReference>
<dbReference type="Proteomes" id="UP001293718">
    <property type="component" value="Unassembled WGS sequence"/>
</dbReference>
<proteinExistence type="predicted"/>